<keyword evidence="5" id="KW-0479">Metal-binding</keyword>
<evidence type="ECO:0000256" key="2">
    <source>
        <dbReference type="ARBA" id="ARBA00004955"/>
    </source>
</evidence>
<dbReference type="NCBIfam" id="TIGR01429">
    <property type="entry name" value="AMP_deaminase"/>
    <property type="match status" value="1"/>
</dbReference>
<dbReference type="EMBL" id="JADAQX010000226">
    <property type="protein sequence ID" value="KAF8821151.1"/>
    <property type="molecule type" value="Genomic_DNA"/>
</dbReference>
<comment type="similarity">
    <text evidence="3">Belongs to the metallo-dependent hydrolases superfamily. Adenosine and AMP deaminases family.</text>
</comment>
<evidence type="ECO:0000256" key="3">
    <source>
        <dbReference type="ARBA" id="ARBA00006676"/>
    </source>
</evidence>
<dbReference type="Proteomes" id="UP000823046">
    <property type="component" value="Unassembled WGS sequence"/>
</dbReference>
<evidence type="ECO:0000256" key="5">
    <source>
        <dbReference type="ARBA" id="ARBA00022723"/>
    </source>
</evidence>
<evidence type="ECO:0000256" key="4">
    <source>
        <dbReference type="ARBA" id="ARBA00012775"/>
    </source>
</evidence>
<evidence type="ECO:0000313" key="10">
    <source>
        <dbReference type="Proteomes" id="UP000823046"/>
    </source>
</evidence>
<dbReference type="InterPro" id="IPR006650">
    <property type="entry name" value="A/AMP_deam_AS"/>
</dbReference>
<feature type="region of interest" description="Disordered" evidence="8">
    <location>
        <begin position="1"/>
        <end position="20"/>
    </location>
</feature>
<comment type="pathway">
    <text evidence="2">Purine metabolism; IMP biosynthesis via salvage pathway; IMP from AMP: step 1/1.</text>
</comment>
<name>A0ABQ7JAX6_9APIC</name>
<dbReference type="EC" id="3.5.4.6" evidence="4"/>
<proteinExistence type="inferred from homology"/>
<accession>A0ABQ7JAX6</accession>
<evidence type="ECO:0000256" key="1">
    <source>
        <dbReference type="ARBA" id="ARBA00001947"/>
    </source>
</evidence>
<comment type="caution">
    <text evidence="9">The sequence shown here is derived from an EMBL/GenBank/DDBJ whole genome shotgun (WGS) entry which is preliminary data.</text>
</comment>
<dbReference type="InterPro" id="IPR006329">
    <property type="entry name" value="AMPD"/>
</dbReference>
<dbReference type="Pfam" id="PF19326">
    <property type="entry name" value="AMP_deaminase"/>
    <property type="match status" value="1"/>
</dbReference>
<dbReference type="PANTHER" id="PTHR11359">
    <property type="entry name" value="AMP DEAMINASE"/>
    <property type="match status" value="1"/>
</dbReference>
<dbReference type="Gene3D" id="4.10.800.20">
    <property type="match status" value="1"/>
</dbReference>
<evidence type="ECO:0000313" key="9">
    <source>
        <dbReference type="EMBL" id="KAF8821151.1"/>
    </source>
</evidence>
<gene>
    <name evidence="9" type="ORF">IE077_002418</name>
</gene>
<evidence type="ECO:0000256" key="8">
    <source>
        <dbReference type="SAM" id="MobiDB-lite"/>
    </source>
</evidence>
<organism evidence="9 10">
    <name type="scientific">Cardiosporidium cionae</name>
    <dbReference type="NCBI Taxonomy" id="476202"/>
    <lineage>
        <taxon>Eukaryota</taxon>
        <taxon>Sar</taxon>
        <taxon>Alveolata</taxon>
        <taxon>Apicomplexa</taxon>
        <taxon>Aconoidasida</taxon>
        <taxon>Nephromycida</taxon>
        <taxon>Cardiosporidium</taxon>
    </lineage>
</organism>
<evidence type="ECO:0000256" key="7">
    <source>
        <dbReference type="ARBA" id="ARBA00022833"/>
    </source>
</evidence>
<dbReference type="InterPro" id="IPR032466">
    <property type="entry name" value="Metal_Hydrolase"/>
</dbReference>
<dbReference type="Gene3D" id="3.20.20.140">
    <property type="entry name" value="Metal-dependent hydrolases"/>
    <property type="match status" value="1"/>
</dbReference>
<dbReference type="PROSITE" id="PS00485">
    <property type="entry name" value="A_DEAMINASE"/>
    <property type="match status" value="1"/>
</dbReference>
<comment type="cofactor">
    <cofactor evidence="1">
        <name>Zn(2+)</name>
        <dbReference type="ChEBI" id="CHEBI:29105"/>
    </cofactor>
</comment>
<dbReference type="PANTHER" id="PTHR11359:SF0">
    <property type="entry name" value="AMP DEAMINASE"/>
    <property type="match status" value="1"/>
</dbReference>
<feature type="compositionally biased region" description="Acidic residues" evidence="8">
    <location>
        <begin position="1"/>
        <end position="10"/>
    </location>
</feature>
<dbReference type="SUPFAM" id="SSF51556">
    <property type="entry name" value="Metallo-dependent hydrolases"/>
    <property type="match status" value="1"/>
</dbReference>
<evidence type="ECO:0000256" key="6">
    <source>
        <dbReference type="ARBA" id="ARBA00022801"/>
    </source>
</evidence>
<keyword evidence="10" id="KW-1185">Reference proteome</keyword>
<sequence>MDELDEEEVSALEKHQEVVQENSSSKSAGWNLLYKKLLNSHQEKKGRVSYLERLQTGVKPASRAASIEDLRSPNYVRMQATWDLFFNSSADEEVVSTARILQNLLNVRDAWIIPFPEIEPSSVVPPPATFTEGFGSNEPNFDPMVIPLPNRCNAVIKMIDGIYQVFWDPTEDIEGSSEDGDVIEDPFFSSIPLLYKDRPVPDINEFLRALTDMMIAVQSPECKTFCFQRLQFLSERYSFHAMLNSASELEETKKNRHRDFYNVRKVDTHVHHSACMQQKHLLRFIRKKFKTDQDIVVMLDYDGTPLTLKEIFIRELSLTAYEISTDSLNVHALGSCFQRFDRFNSKYNPFGQKALREVFLKTENYIEGRYLAEITHEVISDLEDSKYQHVEWRISIYGKSYDEWDKLAKWVVRNNLCSKRVRWVIQVPRLYRLYHKLGIIKNFAELLKNVFEPVFKAVRNPKKYPEIFYLLLQTVAWDSVDDESQISKYTMKGGELPLPEKFNRGYNPPYSYWGYYMYANIRTLNELLVARGLRHLEFRPHCGEAGSISHLATMYLLANSINHGVMLRKSPVLQYIYYLKKIGLALSPLSNNALFIEINKHPFKSFFEVGMNVSLSTDDPLMFHFTDEPLLEEYSLSAHVWKLSPVDLSELARNSVLQSGWEPQFKKHWLGDSYKEGGSAGNDIRKTNVSNIRLQYRHDVFKEEHHYIEYIIRLHDELEGMPANSPLKHLSSRLGFQ</sequence>
<protein>
    <recommendedName>
        <fullName evidence="4">AMP deaminase</fullName>
        <ecNumber evidence="4">3.5.4.6</ecNumber>
    </recommendedName>
</protein>
<keyword evidence="7" id="KW-0862">Zinc</keyword>
<reference evidence="9 10" key="1">
    <citation type="journal article" date="2020" name="bioRxiv">
        <title>Metabolic contributions of an alphaproteobacterial endosymbiont in the apicomplexan Cardiosporidium cionae.</title>
        <authorList>
            <person name="Hunter E.S."/>
            <person name="Paight C.J."/>
            <person name="Lane C.E."/>
        </authorList>
    </citation>
    <scope>NUCLEOTIDE SEQUENCE [LARGE SCALE GENOMIC DNA]</scope>
    <source>
        <strain evidence="9">ESH_2018</strain>
    </source>
</reference>
<keyword evidence="6" id="KW-0378">Hydrolase</keyword>